<sequence length="196" mass="21850">MLVDLAGFCIPVDSAERLPFKVTLLLGYTVYLLLATDLLPPFRDSTPMLGVYLVVCLVFLSLSLSESVLLLALSQPQTHTDAQPSQLHRLAQRLNFLMPPPEGRTREQHVSCDSGVRRGLQRSYDEGACGQGCVMRALGEELREVGEELRSLNLWRGKRSDALHLMEALDSLCFRLYASALAVFALSLSLLWTMNR</sequence>
<keyword evidence="3" id="KW-1185">Reference proteome</keyword>
<organism evidence="3 4">
    <name type="scientific">Clupea harengus</name>
    <name type="common">Atlantic herring</name>
    <dbReference type="NCBI Taxonomy" id="7950"/>
    <lineage>
        <taxon>Eukaryota</taxon>
        <taxon>Metazoa</taxon>
        <taxon>Chordata</taxon>
        <taxon>Craniata</taxon>
        <taxon>Vertebrata</taxon>
        <taxon>Euteleostomi</taxon>
        <taxon>Actinopterygii</taxon>
        <taxon>Neopterygii</taxon>
        <taxon>Teleostei</taxon>
        <taxon>Clupei</taxon>
        <taxon>Clupeiformes</taxon>
        <taxon>Clupeoidei</taxon>
        <taxon>Clupeidae</taxon>
        <taxon>Clupea</taxon>
    </lineage>
</organism>
<evidence type="ECO:0000259" key="2">
    <source>
        <dbReference type="Pfam" id="PF02932"/>
    </source>
</evidence>
<evidence type="ECO:0000256" key="1">
    <source>
        <dbReference type="SAM" id="Phobius"/>
    </source>
</evidence>
<dbReference type="KEGG" id="char:116219324"/>
<protein>
    <submittedName>
        <fullName evidence="4">5-hydroxytryptamine receptor 3A-like</fullName>
    </submittedName>
</protein>
<feature type="transmembrane region" description="Helical" evidence="1">
    <location>
        <begin position="51"/>
        <end position="73"/>
    </location>
</feature>
<accession>A0A6P8EQK0</accession>
<keyword evidence="1" id="KW-0812">Transmembrane</keyword>
<dbReference type="GeneID" id="116219324"/>
<dbReference type="GO" id="GO:0006811">
    <property type="term" value="P:monoatomic ion transport"/>
    <property type="evidence" value="ECO:0007669"/>
    <property type="project" value="InterPro"/>
</dbReference>
<dbReference type="Pfam" id="PF02932">
    <property type="entry name" value="Neur_chan_memb"/>
    <property type="match status" value="1"/>
</dbReference>
<feature type="transmembrane region" description="Helical" evidence="1">
    <location>
        <begin position="174"/>
        <end position="194"/>
    </location>
</feature>
<evidence type="ECO:0000313" key="3">
    <source>
        <dbReference type="Proteomes" id="UP000515152"/>
    </source>
</evidence>
<dbReference type="AlphaFoldDB" id="A0A6P8EQK0"/>
<keyword evidence="1" id="KW-1133">Transmembrane helix</keyword>
<dbReference type="InterPro" id="IPR006029">
    <property type="entry name" value="Neurotrans-gated_channel_TM"/>
</dbReference>
<keyword evidence="1" id="KW-0472">Membrane</keyword>
<dbReference type="InterPro" id="IPR038050">
    <property type="entry name" value="Neuro_actylchol_rec"/>
</dbReference>
<dbReference type="RefSeq" id="XP_031418403.1">
    <property type="nucleotide sequence ID" value="XM_031562543.1"/>
</dbReference>
<proteinExistence type="predicted"/>
<feature type="transmembrane region" description="Helical" evidence="1">
    <location>
        <begin position="20"/>
        <end position="39"/>
    </location>
</feature>
<name>A0A6P8EQK0_CLUHA</name>
<dbReference type="SUPFAM" id="SSF90112">
    <property type="entry name" value="Neurotransmitter-gated ion-channel transmembrane pore"/>
    <property type="match status" value="1"/>
</dbReference>
<dbReference type="OrthoDB" id="6097796at2759"/>
<dbReference type="GO" id="GO:0016020">
    <property type="term" value="C:membrane"/>
    <property type="evidence" value="ECO:0007669"/>
    <property type="project" value="InterPro"/>
</dbReference>
<dbReference type="Proteomes" id="UP000515152">
    <property type="component" value="Chromosome 24"/>
</dbReference>
<dbReference type="Gene3D" id="1.20.58.390">
    <property type="entry name" value="Neurotransmitter-gated ion-channel transmembrane domain"/>
    <property type="match status" value="1"/>
</dbReference>
<dbReference type="InterPro" id="IPR036719">
    <property type="entry name" value="Neuro-gated_channel_TM_sf"/>
</dbReference>
<evidence type="ECO:0000313" key="4">
    <source>
        <dbReference type="RefSeq" id="XP_031418403.1"/>
    </source>
</evidence>
<feature type="domain" description="Neurotransmitter-gated ion-channel transmembrane" evidence="2">
    <location>
        <begin position="7"/>
        <end position="102"/>
    </location>
</feature>
<gene>
    <name evidence="4" type="primary">LOC116219324</name>
</gene>
<reference evidence="4" key="1">
    <citation type="submission" date="2025-08" db="UniProtKB">
        <authorList>
            <consortium name="RefSeq"/>
        </authorList>
    </citation>
    <scope>IDENTIFICATION</scope>
</reference>